<name>A0A2A9MDD8_BESBE</name>
<evidence type="ECO:0000256" key="1">
    <source>
        <dbReference type="SAM" id="Coils"/>
    </source>
</evidence>
<keyword evidence="1" id="KW-0175">Coiled coil</keyword>
<dbReference type="EMBL" id="NWUJ01000008">
    <property type="protein sequence ID" value="PFH33382.1"/>
    <property type="molecule type" value="Genomic_DNA"/>
</dbReference>
<evidence type="ECO:0000313" key="4">
    <source>
        <dbReference type="Proteomes" id="UP000224006"/>
    </source>
</evidence>
<protein>
    <submittedName>
        <fullName evidence="3">Uncharacterized protein</fullName>
    </submittedName>
</protein>
<dbReference type="RefSeq" id="XP_029217391.1">
    <property type="nucleotide sequence ID" value="XM_029365960.1"/>
</dbReference>
<evidence type="ECO:0000313" key="3">
    <source>
        <dbReference type="EMBL" id="PFH33382.1"/>
    </source>
</evidence>
<dbReference type="OrthoDB" id="354812at2759"/>
<proteinExistence type="predicted"/>
<dbReference type="VEuPathDB" id="ToxoDB:BESB_075990"/>
<reference evidence="3 4" key="1">
    <citation type="submission" date="2017-09" db="EMBL/GenBank/DDBJ databases">
        <title>Genome sequencing of Besnoitia besnoiti strain Bb-Ger1.</title>
        <authorList>
            <person name="Schares G."/>
            <person name="Venepally P."/>
            <person name="Lorenzi H.A."/>
        </authorList>
    </citation>
    <scope>NUCLEOTIDE SEQUENCE [LARGE SCALE GENOMIC DNA]</scope>
    <source>
        <strain evidence="3 4">Bb-Ger1</strain>
    </source>
</reference>
<comment type="caution">
    <text evidence="3">The sequence shown here is derived from an EMBL/GenBank/DDBJ whole genome shotgun (WGS) entry which is preliminary data.</text>
</comment>
<feature type="coiled-coil region" evidence="1">
    <location>
        <begin position="321"/>
        <end position="376"/>
    </location>
</feature>
<gene>
    <name evidence="3" type="ORF">BESB_075990</name>
</gene>
<dbReference type="KEGG" id="bbes:BESB_075990"/>
<feature type="compositionally biased region" description="Polar residues" evidence="2">
    <location>
        <begin position="76"/>
        <end position="101"/>
    </location>
</feature>
<dbReference type="GeneID" id="40312525"/>
<dbReference type="Proteomes" id="UP000224006">
    <property type="component" value="Chromosome VII"/>
</dbReference>
<organism evidence="3 4">
    <name type="scientific">Besnoitia besnoiti</name>
    <name type="common">Apicomplexan protozoan</name>
    <dbReference type="NCBI Taxonomy" id="94643"/>
    <lineage>
        <taxon>Eukaryota</taxon>
        <taxon>Sar</taxon>
        <taxon>Alveolata</taxon>
        <taxon>Apicomplexa</taxon>
        <taxon>Conoidasida</taxon>
        <taxon>Coccidia</taxon>
        <taxon>Eucoccidiorida</taxon>
        <taxon>Eimeriorina</taxon>
        <taxon>Sarcocystidae</taxon>
        <taxon>Besnoitia</taxon>
    </lineage>
</organism>
<accession>A0A2A9MDD8</accession>
<feature type="region of interest" description="Disordered" evidence="2">
    <location>
        <begin position="25"/>
        <end position="188"/>
    </location>
</feature>
<evidence type="ECO:0000256" key="2">
    <source>
        <dbReference type="SAM" id="MobiDB-lite"/>
    </source>
</evidence>
<keyword evidence="4" id="KW-1185">Reference proteome</keyword>
<sequence>MDCCGLCADDDRDVWMADRISPKIGLSDDDLLDFHSDNEMPAPAAQREPAPSYRSIHSRQAPPVAATLPETAHRPNVQTGHLQSQQTFRSTGDGTSLSRSFGASKASIGRLERHPSVTKPASRSASLVRAGSKGRQAPSPARVPSRTNASDGDHSPQPAPATPRRREGSIGNGKAPVKLSELTPEEKEEEKKRLQALVKEFAKEAVAGFPIDRIDEDTGARAQVVFSMDRFITTIDLHSEDESVVPNMSLAMEDLTGIFKGDDAAAHSPVSAGLNRSRLLVLTSSDSPTAVLEASTRHQRDKAYTCLKILSQAKGIAIRLHRLYSAMKQQKEADVQQLEEELAAYSQLSREQELELEHYRRALEEKAAEVERLQKCLILQEGKLQQLSEGGNLEETLSG</sequence>
<dbReference type="AlphaFoldDB" id="A0A2A9MDD8"/>